<proteinExistence type="predicted"/>
<evidence type="ECO:0000313" key="1">
    <source>
        <dbReference type="EMBL" id="SOB52713.1"/>
    </source>
</evidence>
<dbReference type="RefSeq" id="WP_048375943.1">
    <property type="nucleotide sequence ID" value="NZ_JACJCQ010000018.1"/>
</dbReference>
<dbReference type="EMBL" id="OBKZ01000017">
    <property type="protein sequence ID" value="SOB52713.1"/>
    <property type="molecule type" value="Genomic_DNA"/>
</dbReference>
<reference evidence="1 2" key="1">
    <citation type="submission" date="2017-08" db="EMBL/GenBank/DDBJ databases">
        <authorList>
            <person name="Chaillou S."/>
        </authorList>
    </citation>
    <scope>NUCLEOTIDE SEQUENCE [LARGE SCALE GENOMIC DNA]</scope>
    <source>
        <strain evidence="1 2">MFPA15A1205</strain>
    </source>
</reference>
<name>A0AAX2H7F0_9PSED</name>
<evidence type="ECO:0000313" key="2">
    <source>
        <dbReference type="Proteomes" id="UP000219564"/>
    </source>
</evidence>
<organism evidence="1 2">
    <name type="scientific">Pseudomonas lundensis</name>
    <dbReference type="NCBI Taxonomy" id="86185"/>
    <lineage>
        <taxon>Bacteria</taxon>
        <taxon>Pseudomonadati</taxon>
        <taxon>Pseudomonadota</taxon>
        <taxon>Gammaproteobacteria</taxon>
        <taxon>Pseudomonadales</taxon>
        <taxon>Pseudomonadaceae</taxon>
        <taxon>Pseudomonas</taxon>
    </lineage>
</organism>
<comment type="caution">
    <text evidence="1">The sequence shown here is derived from an EMBL/GenBank/DDBJ whole genome shotgun (WGS) entry which is preliminary data.</text>
</comment>
<protein>
    <submittedName>
        <fullName evidence="1">Uncharacterized protein</fullName>
    </submittedName>
</protein>
<accession>A0AAX2H7F0</accession>
<sequence length="100" mass="10846">MNYQKISDELKARIAAIPRPSLPGQNPSIEDKFTARKALVTAISATDYPFIAERAGSRVVPLCAPLSFSDLADAANAIEKGRDGMMDYFGDDMTGAMLDY</sequence>
<dbReference type="Proteomes" id="UP000219564">
    <property type="component" value="Unassembled WGS sequence"/>
</dbReference>
<gene>
    <name evidence="1" type="ORF">PLUA15_240126</name>
</gene>
<dbReference type="AlphaFoldDB" id="A0AAX2H7F0"/>